<keyword evidence="6" id="KW-1185">Reference proteome</keyword>
<dbReference type="AlphaFoldDB" id="A0AAV1I4R6"/>
<reference evidence="5 6" key="1">
    <citation type="submission" date="2023-10" db="EMBL/GenBank/DDBJ databases">
        <authorList>
            <person name="Maclean D."/>
            <person name="Macfadyen A."/>
        </authorList>
    </citation>
    <scope>NUCLEOTIDE SEQUENCE [LARGE SCALE GENOMIC DNA]</scope>
</reference>
<comment type="caution">
    <text evidence="5">The sequence shown here is derived from an EMBL/GenBank/DDBJ whole genome shotgun (WGS) entry which is preliminary data.</text>
</comment>
<dbReference type="EMBL" id="CAUYUE010000005">
    <property type="protein sequence ID" value="CAK0773082.1"/>
    <property type="molecule type" value="Genomic_DNA"/>
</dbReference>
<feature type="compositionally biased region" description="Polar residues" evidence="4">
    <location>
        <begin position="69"/>
        <end position="80"/>
    </location>
</feature>
<evidence type="ECO:0000313" key="5">
    <source>
        <dbReference type="EMBL" id="CAK0773082.1"/>
    </source>
</evidence>
<accession>A0AAV1I4R6</accession>
<evidence type="ECO:0000313" key="6">
    <source>
        <dbReference type="Proteomes" id="UP001314263"/>
    </source>
</evidence>
<keyword evidence="3" id="KW-0804">Transcription</keyword>
<gene>
    <name evidence="5" type="ORF">CVIRNUC_004028</name>
</gene>
<feature type="region of interest" description="Disordered" evidence="4">
    <location>
        <begin position="57"/>
        <end position="101"/>
    </location>
</feature>
<feature type="region of interest" description="Disordered" evidence="4">
    <location>
        <begin position="132"/>
        <end position="182"/>
    </location>
</feature>
<protein>
    <recommendedName>
        <fullName evidence="7">MBD domain-containing protein</fullName>
    </recommendedName>
</protein>
<dbReference type="SUPFAM" id="SSF54171">
    <property type="entry name" value="DNA-binding domain"/>
    <property type="match status" value="1"/>
</dbReference>
<proteinExistence type="predicted"/>
<evidence type="ECO:0000256" key="4">
    <source>
        <dbReference type="SAM" id="MobiDB-lite"/>
    </source>
</evidence>
<evidence type="ECO:0000256" key="1">
    <source>
        <dbReference type="ARBA" id="ARBA00004123"/>
    </source>
</evidence>
<evidence type="ECO:0008006" key="7">
    <source>
        <dbReference type="Google" id="ProtNLM"/>
    </source>
</evidence>
<dbReference type="GO" id="GO:0003677">
    <property type="term" value="F:DNA binding"/>
    <property type="evidence" value="ECO:0007669"/>
    <property type="project" value="InterPro"/>
</dbReference>
<evidence type="ECO:0000256" key="2">
    <source>
        <dbReference type="ARBA" id="ARBA00023015"/>
    </source>
</evidence>
<organism evidence="5 6">
    <name type="scientific">Coccomyxa viridis</name>
    <dbReference type="NCBI Taxonomy" id="1274662"/>
    <lineage>
        <taxon>Eukaryota</taxon>
        <taxon>Viridiplantae</taxon>
        <taxon>Chlorophyta</taxon>
        <taxon>core chlorophytes</taxon>
        <taxon>Trebouxiophyceae</taxon>
        <taxon>Trebouxiophyceae incertae sedis</taxon>
        <taxon>Coccomyxaceae</taxon>
        <taxon>Coccomyxa</taxon>
    </lineage>
</organism>
<keyword evidence="2" id="KW-0805">Transcription regulation</keyword>
<sequence length="224" mass="24537">MVTLLYTGCPDTDIVLSEEDLAEVASCLAGQTGEDLRNELPAGLRIECHSYDLRVGERSSNKRQRKAGNATQAAIASTRSQSRKRDGLPPRKGSLPSGWSLGKITRSDGRLYRKYVSPEGRRFNTYAKAQEHWQANPTTAGSRPGRGGTAGRKPRRPQLSQPGGAMEVSGQQEGPEPASVGELIAWQRSVAASLGDTDEHQRFFRALERAQRAILQVRSSRVRP</sequence>
<evidence type="ECO:0000256" key="3">
    <source>
        <dbReference type="ARBA" id="ARBA00023163"/>
    </source>
</evidence>
<comment type="subcellular location">
    <subcellularLocation>
        <location evidence="1">Nucleus</location>
    </subcellularLocation>
</comment>
<name>A0AAV1I4R6_9CHLO</name>
<dbReference type="InterPro" id="IPR016177">
    <property type="entry name" value="DNA-bd_dom_sf"/>
</dbReference>
<dbReference type="GO" id="GO:0005634">
    <property type="term" value="C:nucleus"/>
    <property type="evidence" value="ECO:0007669"/>
    <property type="project" value="UniProtKB-SubCell"/>
</dbReference>
<dbReference type="Proteomes" id="UP001314263">
    <property type="component" value="Unassembled WGS sequence"/>
</dbReference>